<evidence type="ECO:0000259" key="14">
    <source>
        <dbReference type="PROSITE" id="PS50011"/>
    </source>
</evidence>
<dbReference type="InterPro" id="IPR011009">
    <property type="entry name" value="Kinase-like_dom_sf"/>
</dbReference>
<dbReference type="GO" id="GO:0046872">
    <property type="term" value="F:metal ion binding"/>
    <property type="evidence" value="ECO:0007669"/>
    <property type="project" value="UniProtKB-KW"/>
</dbReference>
<reference evidence="16" key="1">
    <citation type="submission" date="2021-01" db="EMBL/GenBank/DDBJ databases">
        <authorList>
            <person name="Corre E."/>
            <person name="Pelletier E."/>
            <person name="Niang G."/>
            <person name="Scheremetjew M."/>
            <person name="Finn R."/>
            <person name="Kale V."/>
            <person name="Holt S."/>
            <person name="Cochrane G."/>
            <person name="Meng A."/>
            <person name="Brown T."/>
            <person name="Cohen L."/>
        </authorList>
    </citation>
    <scope>NUCLEOTIDE SEQUENCE</scope>
    <source>
        <strain evidence="16">379</strain>
    </source>
</reference>
<gene>
    <name evidence="16" type="ORF">EHUX00137_LOCUS19269</name>
</gene>
<dbReference type="InterPro" id="IPR018490">
    <property type="entry name" value="cNMP-bd_dom_sf"/>
</dbReference>
<dbReference type="AlphaFoldDB" id="A0A6T0F0A2"/>
<name>A0A6T0F0A2_EMIHU</name>
<dbReference type="EMBL" id="HBIR01025082">
    <property type="protein sequence ID" value="CAE0552261.1"/>
    <property type="molecule type" value="Transcribed_RNA"/>
</dbReference>
<proteinExistence type="predicted"/>
<evidence type="ECO:0000256" key="4">
    <source>
        <dbReference type="ARBA" id="ARBA00022535"/>
    </source>
</evidence>
<evidence type="ECO:0000256" key="6">
    <source>
        <dbReference type="ARBA" id="ARBA00022723"/>
    </source>
</evidence>
<feature type="binding site" evidence="13">
    <location>
        <position position="611"/>
    </location>
    <ligand>
        <name>ATP</name>
        <dbReference type="ChEBI" id="CHEBI:30616"/>
    </ligand>
</feature>
<keyword evidence="7 13" id="KW-0547">Nucleotide-binding</keyword>
<dbReference type="SMART" id="SM00220">
    <property type="entry name" value="S_TKc"/>
    <property type="match status" value="1"/>
</dbReference>
<dbReference type="PROSITE" id="PS00107">
    <property type="entry name" value="PROTEIN_KINASE_ATP"/>
    <property type="match status" value="1"/>
</dbReference>
<evidence type="ECO:0000256" key="9">
    <source>
        <dbReference type="ARBA" id="ARBA00022840"/>
    </source>
</evidence>
<dbReference type="FunFam" id="1.10.510.10:FF:000210">
    <property type="entry name" value="Non-specific serine/threonine protein kinase"/>
    <property type="match status" value="1"/>
</dbReference>
<feature type="domain" description="Cyclic nucleotide-binding" evidence="15">
    <location>
        <begin position="426"/>
        <end position="529"/>
    </location>
</feature>
<dbReference type="PROSITE" id="PS00889">
    <property type="entry name" value="CNMP_BINDING_2"/>
    <property type="match status" value="1"/>
</dbReference>
<dbReference type="GO" id="GO:0004691">
    <property type="term" value="F:cAMP-dependent protein kinase activity"/>
    <property type="evidence" value="ECO:0007669"/>
    <property type="project" value="TreeGrafter"/>
</dbReference>
<dbReference type="GO" id="GO:0030553">
    <property type="term" value="F:cGMP binding"/>
    <property type="evidence" value="ECO:0007669"/>
    <property type="project" value="UniProtKB-KW"/>
</dbReference>
<keyword evidence="9 13" id="KW-0067">ATP-binding</keyword>
<evidence type="ECO:0000256" key="7">
    <source>
        <dbReference type="ARBA" id="ARBA00022741"/>
    </source>
</evidence>
<keyword evidence="4" id="KW-0140">cGMP</keyword>
<dbReference type="PROSITE" id="PS00888">
    <property type="entry name" value="CNMP_BINDING_1"/>
    <property type="match status" value="2"/>
</dbReference>
<accession>A0A6T0F0A2</accession>
<keyword evidence="2" id="KW-0963">Cytoplasm</keyword>
<keyword evidence="10" id="KW-0460">Magnesium</keyword>
<dbReference type="Pfam" id="PF00027">
    <property type="entry name" value="cNMP_binding"/>
    <property type="match status" value="4"/>
</dbReference>
<dbReference type="Gene3D" id="3.30.200.20">
    <property type="entry name" value="Phosphorylase Kinase, domain 1"/>
    <property type="match status" value="1"/>
</dbReference>
<dbReference type="CDD" id="cd00038">
    <property type="entry name" value="CAP_ED"/>
    <property type="match status" value="4"/>
</dbReference>
<feature type="domain" description="Protein kinase" evidence="14">
    <location>
        <begin position="582"/>
        <end position="836"/>
    </location>
</feature>
<dbReference type="Gene3D" id="1.10.510.10">
    <property type="entry name" value="Transferase(Phosphotransferase) domain 1"/>
    <property type="match status" value="1"/>
</dbReference>
<keyword evidence="3" id="KW-0723">Serine/threonine-protein kinase</keyword>
<dbReference type="SMART" id="SM00100">
    <property type="entry name" value="cNMP"/>
    <property type="match status" value="4"/>
</dbReference>
<feature type="domain" description="Cyclic nucleotide-binding" evidence="15">
    <location>
        <begin position="302"/>
        <end position="423"/>
    </location>
</feature>
<dbReference type="Gene3D" id="2.60.120.10">
    <property type="entry name" value="Jelly Rolls"/>
    <property type="match status" value="4"/>
</dbReference>
<evidence type="ECO:0000256" key="13">
    <source>
        <dbReference type="PROSITE-ProRule" id="PRU10141"/>
    </source>
</evidence>
<dbReference type="InterPro" id="IPR000595">
    <property type="entry name" value="cNMP-bd_dom"/>
</dbReference>
<dbReference type="PRINTS" id="PR00103">
    <property type="entry name" value="CAMPKINASE"/>
</dbReference>
<evidence type="ECO:0000256" key="10">
    <source>
        <dbReference type="ARBA" id="ARBA00022842"/>
    </source>
</evidence>
<dbReference type="InterPro" id="IPR017441">
    <property type="entry name" value="Protein_kinase_ATP_BS"/>
</dbReference>
<dbReference type="PROSITE" id="PS00108">
    <property type="entry name" value="PROTEIN_KINASE_ST"/>
    <property type="match status" value="1"/>
</dbReference>
<dbReference type="InterPro" id="IPR018488">
    <property type="entry name" value="cNMP-bd_CS"/>
</dbReference>
<evidence type="ECO:0000256" key="5">
    <source>
        <dbReference type="ARBA" id="ARBA00022679"/>
    </source>
</evidence>
<comment type="cofactor">
    <cofactor evidence="1">
        <name>Mg(2+)</name>
        <dbReference type="ChEBI" id="CHEBI:18420"/>
    </cofactor>
</comment>
<sequence>MPANSLLCAYLEEDARRNFVDSAAEVKVRRNEVIMRQGDKGNNFYLIKAGTCEVLIAEADGTSSRRQLGPGSSCGELALITGNPRCATVTATSDELVLLMVNRRAFMAALGEQVKKKRTTWMPFLESVSIFAPPSTTTDYERGLLADALQPRSFEEGDVLTKAGTLPPEPLFYLLKEGQVEERTAGPAGTKRTLQQGDFFGEVELLQKSPCLATRVALTRTVCATLSADEFVRMVPLRALAAEGKQQAYALGVGTTRERGRRYGQSAEATSASAKSAAAAAGSSKSPEAVARILAAVRSQKIFSRLNEEQLGLLQGAMREHSVPAGASVISQGEKGNHFYIVDSGELDATVRSEPDKPPVLVKSFGAGDSFGELALMYNCPRTASVKTRTPAVLWSLDRVSFRSIVLEANTRKAAMYEAFLGKVQFLEPLTREQRSRMVDVLEEVEYAPRQPIIREGEEGTHFYILLEGEVSITKSGQDSELARRGVGDYFGELSLKTGAPTIATVSAADARCKLVRMDRGCFLRLLGPLDSLLALRKYTATGQEVSEAVSAMDRLSLAPAEAIPGFSFQRGPPGLSLDQFTVTRSTLGEGAFGKVRRARDKKTGAVWALKQMCKADIVSMGQVEHIIQETQVLSQLLHPFITNKYVSMTTPTNLILLLEFCPGGDMFDQLYRHKKFSLRDGQIYIMQVLLPIEYMHRQGIVHRDLKLENILIAADGALKLTDFGFAKYIQHRSYTLCGTPEYLAPELILERGHGKAVDYWALGILLFEMLNGHSPFEAEDHLATYQKILDGTVNYPADMNADAMDLVSKLLQKDISRRFGNMVNGTKDIKDHPFYSDINWDQPYGYRGSIKPSTFEPSKHEWLPAPDVVVESKPVKPADQAQFASF</sequence>
<evidence type="ECO:0000259" key="15">
    <source>
        <dbReference type="PROSITE" id="PS50042"/>
    </source>
</evidence>
<dbReference type="GO" id="GO:0005952">
    <property type="term" value="C:cAMP-dependent protein kinase complex"/>
    <property type="evidence" value="ECO:0007669"/>
    <property type="project" value="TreeGrafter"/>
</dbReference>
<keyword evidence="11" id="KW-0142">cGMP-binding</keyword>
<organism evidence="16">
    <name type="scientific">Emiliania huxleyi</name>
    <name type="common">Coccolithophore</name>
    <name type="synonym">Pontosphaera huxleyi</name>
    <dbReference type="NCBI Taxonomy" id="2903"/>
    <lineage>
        <taxon>Eukaryota</taxon>
        <taxon>Haptista</taxon>
        <taxon>Haptophyta</taxon>
        <taxon>Prymnesiophyceae</taxon>
        <taxon>Isochrysidales</taxon>
        <taxon>Noelaerhabdaceae</taxon>
        <taxon>Emiliania</taxon>
    </lineage>
</organism>
<evidence type="ECO:0000256" key="1">
    <source>
        <dbReference type="ARBA" id="ARBA00001946"/>
    </source>
</evidence>
<evidence type="ECO:0000256" key="8">
    <source>
        <dbReference type="ARBA" id="ARBA00022777"/>
    </source>
</evidence>
<dbReference type="Pfam" id="PF00069">
    <property type="entry name" value="Pkinase"/>
    <property type="match status" value="1"/>
</dbReference>
<evidence type="ECO:0000256" key="2">
    <source>
        <dbReference type="ARBA" id="ARBA00022490"/>
    </source>
</evidence>
<feature type="domain" description="Cyclic nucleotide-binding" evidence="15">
    <location>
        <begin position="7"/>
        <end position="127"/>
    </location>
</feature>
<keyword evidence="5" id="KW-0808">Transferase</keyword>
<evidence type="ECO:0000256" key="11">
    <source>
        <dbReference type="ARBA" id="ARBA00022992"/>
    </source>
</evidence>
<dbReference type="InterPro" id="IPR000719">
    <property type="entry name" value="Prot_kinase_dom"/>
</dbReference>
<dbReference type="PROSITE" id="PS50042">
    <property type="entry name" value="CNMP_BINDING_3"/>
    <property type="match status" value="4"/>
</dbReference>
<dbReference type="InterPro" id="IPR008271">
    <property type="entry name" value="Ser/Thr_kinase_AS"/>
</dbReference>
<protein>
    <recommendedName>
        <fullName evidence="12">cGMP-dependent protein kinase</fullName>
    </recommendedName>
</protein>
<keyword evidence="8" id="KW-0418">Kinase</keyword>
<dbReference type="GO" id="GO:0005524">
    <property type="term" value="F:ATP binding"/>
    <property type="evidence" value="ECO:0007669"/>
    <property type="project" value="UniProtKB-UniRule"/>
</dbReference>
<evidence type="ECO:0000256" key="3">
    <source>
        <dbReference type="ARBA" id="ARBA00022527"/>
    </source>
</evidence>
<feature type="domain" description="Cyclic nucleotide-binding" evidence="15">
    <location>
        <begin position="145"/>
        <end position="235"/>
    </location>
</feature>
<evidence type="ECO:0000313" key="16">
    <source>
        <dbReference type="EMBL" id="CAE0552261.1"/>
    </source>
</evidence>
<evidence type="ECO:0000256" key="12">
    <source>
        <dbReference type="ARBA" id="ARBA00024113"/>
    </source>
</evidence>
<dbReference type="PANTHER" id="PTHR24353">
    <property type="entry name" value="CYCLIC NUCLEOTIDE-DEPENDENT PROTEIN KINASE"/>
    <property type="match status" value="1"/>
</dbReference>
<dbReference type="PROSITE" id="PS50011">
    <property type="entry name" value="PROTEIN_KINASE_DOM"/>
    <property type="match status" value="1"/>
</dbReference>
<keyword evidence="6" id="KW-0479">Metal-binding</keyword>
<dbReference type="PANTHER" id="PTHR24353:SF37">
    <property type="entry name" value="CAMP-DEPENDENT PROTEIN KINASE CATALYTIC SUBUNIT PRKX"/>
    <property type="match status" value="1"/>
</dbReference>
<dbReference type="SUPFAM" id="SSF51206">
    <property type="entry name" value="cAMP-binding domain-like"/>
    <property type="match status" value="4"/>
</dbReference>
<dbReference type="SUPFAM" id="SSF56112">
    <property type="entry name" value="Protein kinase-like (PK-like)"/>
    <property type="match status" value="1"/>
</dbReference>
<dbReference type="InterPro" id="IPR014710">
    <property type="entry name" value="RmlC-like_jellyroll"/>
</dbReference>